<keyword evidence="3" id="KW-0805">Transcription regulation</keyword>
<feature type="DNA-binding region" description="OmpR/PhoB-type" evidence="7">
    <location>
        <begin position="131"/>
        <end position="228"/>
    </location>
</feature>
<evidence type="ECO:0000313" key="11">
    <source>
        <dbReference type="Proteomes" id="UP000301751"/>
    </source>
</evidence>
<gene>
    <name evidence="10" type="ORF">AQPW35_45060</name>
</gene>
<evidence type="ECO:0000313" key="10">
    <source>
        <dbReference type="EMBL" id="GCL65425.1"/>
    </source>
</evidence>
<dbReference type="InterPro" id="IPR001789">
    <property type="entry name" value="Sig_transdc_resp-reg_receiver"/>
</dbReference>
<keyword evidence="2" id="KW-0902">Two-component regulatory system</keyword>
<dbReference type="Gene3D" id="6.10.250.690">
    <property type="match status" value="1"/>
</dbReference>
<protein>
    <recommendedName>
        <fullName evidence="12">DNA-binding response regulator</fullName>
    </recommendedName>
</protein>
<dbReference type="RefSeq" id="WP_137735140.1">
    <property type="nucleotide sequence ID" value="NZ_BJCL01000016.1"/>
</dbReference>
<evidence type="ECO:0000256" key="1">
    <source>
        <dbReference type="ARBA" id="ARBA00022553"/>
    </source>
</evidence>
<dbReference type="Pfam" id="PF00072">
    <property type="entry name" value="Response_reg"/>
    <property type="match status" value="1"/>
</dbReference>
<keyword evidence="5" id="KW-0804">Transcription</keyword>
<dbReference type="Pfam" id="PF00486">
    <property type="entry name" value="Trans_reg_C"/>
    <property type="match status" value="1"/>
</dbReference>
<evidence type="ECO:0000259" key="9">
    <source>
        <dbReference type="PROSITE" id="PS51755"/>
    </source>
</evidence>
<dbReference type="PANTHER" id="PTHR48111">
    <property type="entry name" value="REGULATOR OF RPOS"/>
    <property type="match status" value="1"/>
</dbReference>
<dbReference type="InterPro" id="IPR039420">
    <property type="entry name" value="WalR-like"/>
</dbReference>
<dbReference type="PROSITE" id="PS50110">
    <property type="entry name" value="RESPONSE_REGULATORY"/>
    <property type="match status" value="1"/>
</dbReference>
<evidence type="ECO:0000256" key="2">
    <source>
        <dbReference type="ARBA" id="ARBA00023012"/>
    </source>
</evidence>
<dbReference type="Proteomes" id="UP000301751">
    <property type="component" value="Unassembled WGS sequence"/>
</dbReference>
<reference evidence="11" key="1">
    <citation type="submission" date="2019-03" db="EMBL/GenBank/DDBJ databases">
        <title>Aquabacterium pictum sp.nov., the first bacteriochlorophyll a-containing freshwater bacterium in the genus Aquabacterium of the class Betaproteobacteria.</title>
        <authorList>
            <person name="Hirose S."/>
            <person name="Tank M."/>
            <person name="Hara E."/>
            <person name="Tamaki H."/>
            <person name="Takaichi S."/>
            <person name="Haruta S."/>
            <person name="Hanada S."/>
        </authorList>
    </citation>
    <scope>NUCLEOTIDE SEQUENCE [LARGE SCALE GENOMIC DNA]</scope>
    <source>
        <strain evidence="11">W35</strain>
    </source>
</reference>
<keyword evidence="4 7" id="KW-0238">DNA-binding</keyword>
<name>A0A480B0C1_9BURK</name>
<dbReference type="EMBL" id="BJCL01000016">
    <property type="protein sequence ID" value="GCL65425.1"/>
    <property type="molecule type" value="Genomic_DNA"/>
</dbReference>
<dbReference type="SMART" id="SM00862">
    <property type="entry name" value="Trans_reg_C"/>
    <property type="match status" value="1"/>
</dbReference>
<dbReference type="Gene3D" id="1.10.10.10">
    <property type="entry name" value="Winged helix-like DNA-binding domain superfamily/Winged helix DNA-binding domain"/>
    <property type="match status" value="1"/>
</dbReference>
<evidence type="ECO:0000256" key="4">
    <source>
        <dbReference type="ARBA" id="ARBA00023125"/>
    </source>
</evidence>
<comment type="caution">
    <text evidence="10">The sequence shown here is derived from an EMBL/GenBank/DDBJ whole genome shotgun (WGS) entry which is preliminary data.</text>
</comment>
<dbReference type="CDD" id="cd00383">
    <property type="entry name" value="trans_reg_C"/>
    <property type="match status" value="1"/>
</dbReference>
<dbReference type="GO" id="GO:0000976">
    <property type="term" value="F:transcription cis-regulatory region binding"/>
    <property type="evidence" value="ECO:0007669"/>
    <property type="project" value="TreeGrafter"/>
</dbReference>
<dbReference type="InterPro" id="IPR001867">
    <property type="entry name" value="OmpR/PhoB-type_DNA-bd"/>
</dbReference>
<proteinExistence type="predicted"/>
<evidence type="ECO:0008006" key="12">
    <source>
        <dbReference type="Google" id="ProtNLM"/>
    </source>
</evidence>
<evidence type="ECO:0000256" key="3">
    <source>
        <dbReference type="ARBA" id="ARBA00023015"/>
    </source>
</evidence>
<dbReference type="Gene3D" id="3.40.50.2300">
    <property type="match status" value="1"/>
</dbReference>
<keyword evidence="11" id="KW-1185">Reference proteome</keyword>
<dbReference type="GO" id="GO:0005829">
    <property type="term" value="C:cytosol"/>
    <property type="evidence" value="ECO:0007669"/>
    <property type="project" value="TreeGrafter"/>
</dbReference>
<dbReference type="InterPro" id="IPR036388">
    <property type="entry name" value="WH-like_DNA-bd_sf"/>
</dbReference>
<evidence type="ECO:0000256" key="5">
    <source>
        <dbReference type="ARBA" id="ARBA00023163"/>
    </source>
</evidence>
<dbReference type="InterPro" id="IPR011006">
    <property type="entry name" value="CheY-like_superfamily"/>
</dbReference>
<accession>A0A480B0C1</accession>
<feature type="modified residue" description="4-aspartylphosphate" evidence="6">
    <location>
        <position position="57"/>
    </location>
</feature>
<feature type="domain" description="OmpR/PhoB-type" evidence="9">
    <location>
        <begin position="131"/>
        <end position="228"/>
    </location>
</feature>
<dbReference type="SUPFAM" id="SSF52172">
    <property type="entry name" value="CheY-like"/>
    <property type="match status" value="1"/>
</dbReference>
<feature type="domain" description="Response regulatory" evidence="8">
    <location>
        <begin position="8"/>
        <end position="123"/>
    </location>
</feature>
<evidence type="ECO:0000256" key="7">
    <source>
        <dbReference type="PROSITE-ProRule" id="PRU01091"/>
    </source>
</evidence>
<dbReference type="PANTHER" id="PTHR48111:SF22">
    <property type="entry name" value="REGULATOR OF RPOS"/>
    <property type="match status" value="1"/>
</dbReference>
<evidence type="ECO:0000259" key="8">
    <source>
        <dbReference type="PROSITE" id="PS50110"/>
    </source>
</evidence>
<evidence type="ECO:0000256" key="6">
    <source>
        <dbReference type="PROSITE-ProRule" id="PRU00169"/>
    </source>
</evidence>
<organism evidence="10 11">
    <name type="scientific">Pseudaquabacterium pictum</name>
    <dbReference type="NCBI Taxonomy" id="2315236"/>
    <lineage>
        <taxon>Bacteria</taxon>
        <taxon>Pseudomonadati</taxon>
        <taxon>Pseudomonadota</taxon>
        <taxon>Betaproteobacteria</taxon>
        <taxon>Burkholderiales</taxon>
        <taxon>Sphaerotilaceae</taxon>
        <taxon>Pseudaquabacterium</taxon>
    </lineage>
</organism>
<dbReference type="OrthoDB" id="9802426at2"/>
<dbReference type="PROSITE" id="PS51755">
    <property type="entry name" value="OMPR_PHOB"/>
    <property type="match status" value="1"/>
</dbReference>
<dbReference type="AlphaFoldDB" id="A0A480B0C1"/>
<sequence length="231" mass="25516">MNEVAPLHVLVVEDHGPLRTQVVALLRDAGHAVEEASDGRLALQMALEQPPDVLVLDLGLPGLDGVQLCRALRESASVHVPVLMLTARDSLDDKAQGFAAGADDYLVKPFAGEELLWRCRALSRRHRLGQPHVLVLGALRLDRTRGRAERADRSLDLTPIAYQLLLHLAQAWPRVVTRSELVRSVWGDEPPESDALRSHLYLLRQALDKPFGTPMLKTVHGVGYTLELPRA</sequence>
<dbReference type="GO" id="GO:0000156">
    <property type="term" value="F:phosphorelay response regulator activity"/>
    <property type="evidence" value="ECO:0007669"/>
    <property type="project" value="TreeGrafter"/>
</dbReference>
<dbReference type="GO" id="GO:0032993">
    <property type="term" value="C:protein-DNA complex"/>
    <property type="evidence" value="ECO:0007669"/>
    <property type="project" value="TreeGrafter"/>
</dbReference>
<dbReference type="GO" id="GO:0006355">
    <property type="term" value="P:regulation of DNA-templated transcription"/>
    <property type="evidence" value="ECO:0007669"/>
    <property type="project" value="InterPro"/>
</dbReference>
<dbReference type="SMART" id="SM00448">
    <property type="entry name" value="REC"/>
    <property type="match status" value="1"/>
</dbReference>
<keyword evidence="1 6" id="KW-0597">Phosphoprotein</keyword>